<feature type="transmembrane region" description="Helical" evidence="6">
    <location>
        <begin position="555"/>
        <end position="577"/>
    </location>
</feature>
<keyword evidence="7" id="KW-0732">Signal</keyword>
<evidence type="ECO:0000256" key="3">
    <source>
        <dbReference type="ARBA" id="ARBA00022801"/>
    </source>
</evidence>
<keyword evidence="4" id="KW-0788">Thiol protease</keyword>
<dbReference type="InterPro" id="IPR038765">
    <property type="entry name" value="Papain-like_cys_pep_sf"/>
</dbReference>
<feature type="chain" id="PRO_5039005889" evidence="7">
    <location>
        <begin position="32"/>
        <end position="593"/>
    </location>
</feature>
<keyword evidence="6" id="KW-0472">Membrane</keyword>
<evidence type="ECO:0000256" key="5">
    <source>
        <dbReference type="SAM" id="MobiDB-lite"/>
    </source>
</evidence>
<evidence type="ECO:0000259" key="8">
    <source>
        <dbReference type="Pfam" id="PF00877"/>
    </source>
</evidence>
<keyword evidence="3" id="KW-0378">Hydrolase</keyword>
<proteinExistence type="inferred from homology"/>
<organism evidence="10 11">
    <name type="scientific">Candidatus Scatavimonas merdigallinarum</name>
    <dbReference type="NCBI Taxonomy" id="2840914"/>
    <lineage>
        <taxon>Bacteria</taxon>
        <taxon>Bacillati</taxon>
        <taxon>Bacillota</taxon>
        <taxon>Clostridia</taxon>
        <taxon>Eubacteriales</taxon>
        <taxon>Oscillospiraceae</taxon>
        <taxon>Oscillospiraceae incertae sedis</taxon>
        <taxon>Candidatus Scatavimonas</taxon>
    </lineage>
</organism>
<dbReference type="InterPro" id="IPR036366">
    <property type="entry name" value="PGBDSf"/>
</dbReference>
<dbReference type="InterPro" id="IPR000064">
    <property type="entry name" value="NLP_P60_dom"/>
</dbReference>
<dbReference type="Gene3D" id="3.90.1720.10">
    <property type="entry name" value="endopeptidase domain like (from Nostoc punctiforme)"/>
    <property type="match status" value="1"/>
</dbReference>
<feature type="domain" description="Peptidoglycan binding-like" evidence="9">
    <location>
        <begin position="230"/>
        <end position="283"/>
    </location>
</feature>
<keyword evidence="6" id="KW-0812">Transmembrane</keyword>
<dbReference type="AlphaFoldDB" id="A0A9D1CV17"/>
<evidence type="ECO:0000256" key="2">
    <source>
        <dbReference type="ARBA" id="ARBA00022670"/>
    </source>
</evidence>
<comment type="similarity">
    <text evidence="1">Belongs to the peptidase C40 family.</text>
</comment>
<feature type="signal peptide" evidence="7">
    <location>
        <begin position="1"/>
        <end position="31"/>
    </location>
</feature>
<feature type="region of interest" description="Disordered" evidence="5">
    <location>
        <begin position="288"/>
        <end position="370"/>
    </location>
</feature>
<dbReference type="InterPro" id="IPR002477">
    <property type="entry name" value="Peptidoglycan-bd-like"/>
</dbReference>
<protein>
    <submittedName>
        <fullName evidence="10">Peptidoglycan-binding protein</fullName>
    </submittedName>
</protein>
<dbReference type="SUPFAM" id="SSF54001">
    <property type="entry name" value="Cysteine proteinases"/>
    <property type="match status" value="1"/>
</dbReference>
<evidence type="ECO:0000313" key="11">
    <source>
        <dbReference type="Proteomes" id="UP000886787"/>
    </source>
</evidence>
<evidence type="ECO:0000313" key="10">
    <source>
        <dbReference type="EMBL" id="HIQ79985.1"/>
    </source>
</evidence>
<keyword evidence="6" id="KW-1133">Transmembrane helix</keyword>
<evidence type="ECO:0000256" key="1">
    <source>
        <dbReference type="ARBA" id="ARBA00007074"/>
    </source>
</evidence>
<evidence type="ECO:0000259" key="9">
    <source>
        <dbReference type="Pfam" id="PF01471"/>
    </source>
</evidence>
<dbReference type="SUPFAM" id="SSF47090">
    <property type="entry name" value="PGBD-like"/>
    <property type="match status" value="3"/>
</dbReference>
<reference evidence="10" key="1">
    <citation type="submission" date="2020-10" db="EMBL/GenBank/DDBJ databases">
        <authorList>
            <person name="Gilroy R."/>
        </authorList>
    </citation>
    <scope>NUCLEOTIDE SEQUENCE</scope>
    <source>
        <strain evidence="10">ChiSjej1B19-3389</strain>
    </source>
</reference>
<name>A0A9D1CV17_9FIRM</name>
<feature type="domain" description="Peptidoglycan binding-like" evidence="9">
    <location>
        <begin position="452"/>
        <end position="508"/>
    </location>
</feature>
<dbReference type="Gene3D" id="1.10.101.10">
    <property type="entry name" value="PGBD-like superfamily/PGBD"/>
    <property type="match status" value="3"/>
</dbReference>
<accession>A0A9D1CV17</accession>
<dbReference type="GO" id="GO:0008234">
    <property type="term" value="F:cysteine-type peptidase activity"/>
    <property type="evidence" value="ECO:0007669"/>
    <property type="project" value="UniProtKB-KW"/>
</dbReference>
<evidence type="ECO:0000256" key="7">
    <source>
        <dbReference type="SAM" id="SignalP"/>
    </source>
</evidence>
<dbReference type="GO" id="GO:0006508">
    <property type="term" value="P:proteolysis"/>
    <property type="evidence" value="ECO:0007669"/>
    <property type="project" value="UniProtKB-KW"/>
</dbReference>
<dbReference type="Pfam" id="PF01471">
    <property type="entry name" value="PG_binding_1"/>
    <property type="match status" value="3"/>
</dbReference>
<feature type="domain" description="NlpC/P60" evidence="8">
    <location>
        <begin position="52"/>
        <end position="142"/>
    </location>
</feature>
<comment type="caution">
    <text evidence="10">The sequence shown here is derived from an EMBL/GenBank/DDBJ whole genome shotgun (WGS) entry which is preliminary data.</text>
</comment>
<dbReference type="InterPro" id="IPR036365">
    <property type="entry name" value="PGBD-like_sf"/>
</dbReference>
<gene>
    <name evidence="10" type="ORF">IAD32_01710</name>
</gene>
<feature type="domain" description="Peptidoglycan binding-like" evidence="9">
    <location>
        <begin position="377"/>
        <end position="412"/>
    </location>
</feature>
<sequence>MHKTLKVTVSLLLSVMMLCTVFAIGVTQAFAATSTGVGLSAYVLNAYYEDWSYVWGGSSPGAVDCSGLIYSYNGVGGIRTDMLAASSEWGYVSNGIPRIHGLGLHHPGHVGVYVGNGMAVDARSSYYDMCYESVDSLNWVEWFKISGVSYPTEGWVRYNGDSFYYEDGQYLVNTSRTFDGVTYNFGSDGASDKAPADKYFEATDYTQSNVSISGGSSSSSGSSLLKIGSQGQAVEKLQNRLKALGYFEDDVTGYYGTYTEACVIQYQKAANLSVDGIAGPEVLGSIYKDDAPEKSKPAAADPPAENSASTNEATAPVISADNQEEPTQPPTQAPTSAPTEPVTEAPTQAPTEPVTEAPTQAPTEDPYKDLLALGGYGDKVTQLQERLYELGYYTGAITGQFDQATLEAMQAYYKASEFKPSDTMTDEQFNYLFTDSALSAPEYDELQLNYEGASVNSLQESLITLGYLDTDQASGVLDENTVNAVKTAQANFALEVTGVADKDFLNAIDLQTAQEQNVQKTQAVAKSASMETVALSTGEDGVFEQISYNSGNNSYILLVWVAGIMFFISVCSLVVFLKTRKRSAVSVNRYGRK</sequence>
<keyword evidence="2" id="KW-0645">Protease</keyword>
<evidence type="ECO:0000256" key="4">
    <source>
        <dbReference type="ARBA" id="ARBA00022807"/>
    </source>
</evidence>
<dbReference type="EMBL" id="DVFW01000013">
    <property type="protein sequence ID" value="HIQ79985.1"/>
    <property type="molecule type" value="Genomic_DNA"/>
</dbReference>
<dbReference type="Pfam" id="PF00877">
    <property type="entry name" value="NLPC_P60"/>
    <property type="match status" value="1"/>
</dbReference>
<evidence type="ECO:0000256" key="6">
    <source>
        <dbReference type="SAM" id="Phobius"/>
    </source>
</evidence>
<dbReference type="Proteomes" id="UP000886787">
    <property type="component" value="Unassembled WGS sequence"/>
</dbReference>
<reference evidence="10" key="2">
    <citation type="journal article" date="2021" name="PeerJ">
        <title>Extensive microbial diversity within the chicken gut microbiome revealed by metagenomics and culture.</title>
        <authorList>
            <person name="Gilroy R."/>
            <person name="Ravi A."/>
            <person name="Getino M."/>
            <person name="Pursley I."/>
            <person name="Horton D.L."/>
            <person name="Alikhan N.F."/>
            <person name="Baker D."/>
            <person name="Gharbi K."/>
            <person name="Hall N."/>
            <person name="Watson M."/>
            <person name="Adriaenssens E.M."/>
            <person name="Foster-Nyarko E."/>
            <person name="Jarju S."/>
            <person name="Secka A."/>
            <person name="Antonio M."/>
            <person name="Oren A."/>
            <person name="Chaudhuri R.R."/>
            <person name="La Ragione R."/>
            <person name="Hildebrand F."/>
            <person name="Pallen M.J."/>
        </authorList>
    </citation>
    <scope>NUCLEOTIDE SEQUENCE</scope>
    <source>
        <strain evidence="10">ChiSjej1B19-3389</strain>
    </source>
</reference>